<evidence type="ECO:0000256" key="2">
    <source>
        <dbReference type="ARBA" id="ARBA00023125"/>
    </source>
</evidence>
<dbReference type="PROSITE" id="PS50977">
    <property type="entry name" value="HTH_TETR_2"/>
    <property type="match status" value="1"/>
</dbReference>
<gene>
    <name evidence="7" type="ORF">RFM27_28085</name>
</gene>
<evidence type="ECO:0000313" key="8">
    <source>
        <dbReference type="Proteomes" id="UP001271780"/>
    </source>
</evidence>
<dbReference type="InterPro" id="IPR050109">
    <property type="entry name" value="HTH-type_TetR-like_transc_reg"/>
</dbReference>
<keyword evidence="2 4" id="KW-0238">DNA-binding</keyword>
<proteinExistence type="predicted"/>
<dbReference type="InterPro" id="IPR009057">
    <property type="entry name" value="Homeodomain-like_sf"/>
</dbReference>
<comment type="caution">
    <text evidence="7">The sequence shown here is derived from an EMBL/GenBank/DDBJ whole genome shotgun (WGS) entry which is preliminary data.</text>
</comment>
<evidence type="ECO:0000256" key="1">
    <source>
        <dbReference type="ARBA" id="ARBA00023015"/>
    </source>
</evidence>
<evidence type="ECO:0000256" key="4">
    <source>
        <dbReference type="PROSITE-ProRule" id="PRU00335"/>
    </source>
</evidence>
<dbReference type="SUPFAM" id="SSF46689">
    <property type="entry name" value="Homeodomain-like"/>
    <property type="match status" value="1"/>
</dbReference>
<accession>A0ABU4XMH5</accession>
<feature type="DNA-binding region" description="H-T-H motif" evidence="4">
    <location>
        <begin position="32"/>
        <end position="51"/>
    </location>
</feature>
<dbReference type="Pfam" id="PF00440">
    <property type="entry name" value="TetR_N"/>
    <property type="match status" value="1"/>
</dbReference>
<dbReference type="PANTHER" id="PTHR30055:SF234">
    <property type="entry name" value="HTH-TYPE TRANSCRIPTIONAL REGULATOR BETI"/>
    <property type="match status" value="1"/>
</dbReference>
<feature type="domain" description="HTH tetR-type" evidence="6">
    <location>
        <begin position="9"/>
        <end position="69"/>
    </location>
</feature>
<dbReference type="RefSeq" id="WP_320318670.1">
    <property type="nucleotide sequence ID" value="NZ_JAVIIX010000024.1"/>
</dbReference>
<dbReference type="PRINTS" id="PR00455">
    <property type="entry name" value="HTHTETR"/>
</dbReference>
<dbReference type="EMBL" id="JAVIIZ010000025">
    <property type="protein sequence ID" value="MDX8475950.1"/>
    <property type="molecule type" value="Genomic_DNA"/>
</dbReference>
<dbReference type="InterPro" id="IPR023772">
    <property type="entry name" value="DNA-bd_HTH_TetR-type_CS"/>
</dbReference>
<organism evidence="7 8">
    <name type="scientific">Mesorhizobium dulcispinae</name>
    <dbReference type="NCBI Taxonomy" id="3072316"/>
    <lineage>
        <taxon>Bacteria</taxon>
        <taxon>Pseudomonadati</taxon>
        <taxon>Pseudomonadota</taxon>
        <taxon>Alphaproteobacteria</taxon>
        <taxon>Hyphomicrobiales</taxon>
        <taxon>Phyllobacteriaceae</taxon>
        <taxon>Mesorhizobium</taxon>
    </lineage>
</organism>
<dbReference type="PANTHER" id="PTHR30055">
    <property type="entry name" value="HTH-TYPE TRANSCRIPTIONAL REGULATOR RUTR"/>
    <property type="match status" value="1"/>
</dbReference>
<protein>
    <submittedName>
        <fullName evidence="7">TetR/AcrR family transcriptional regulator</fullName>
    </submittedName>
</protein>
<dbReference type="PROSITE" id="PS01081">
    <property type="entry name" value="HTH_TETR_1"/>
    <property type="match status" value="1"/>
</dbReference>
<name>A0ABU4XMH5_9HYPH</name>
<evidence type="ECO:0000313" key="7">
    <source>
        <dbReference type="EMBL" id="MDX8475950.1"/>
    </source>
</evidence>
<sequence>MPRIVKHPELRRKELLDHAQALFLTHGYDKASLNDVIAAAGISKGAFYHYFPSKEALLEALAERFAKQALAGVEDIVADPALDPLGRLNALLAKSRQAKIETAAEAWALFETLFRPENLVLFHRINLAASASFSPVLVEIIQQGVEDGTFRTFDPEGVADIVMQFGMATHDVIAKAFASGSDADMGIAIEALEKRVRLYEIALDRILGLPDGSIRMGEPGYLRAVMTARRCSPSVVAVAPPSKDREPGRAPLRRP</sequence>
<keyword evidence="1" id="KW-0805">Transcription regulation</keyword>
<evidence type="ECO:0000256" key="3">
    <source>
        <dbReference type="ARBA" id="ARBA00023163"/>
    </source>
</evidence>
<dbReference type="InterPro" id="IPR001647">
    <property type="entry name" value="HTH_TetR"/>
</dbReference>
<evidence type="ECO:0000256" key="5">
    <source>
        <dbReference type="SAM" id="MobiDB-lite"/>
    </source>
</evidence>
<dbReference type="Proteomes" id="UP001271780">
    <property type="component" value="Unassembled WGS sequence"/>
</dbReference>
<dbReference type="Gene3D" id="1.10.357.10">
    <property type="entry name" value="Tetracycline Repressor, domain 2"/>
    <property type="match status" value="1"/>
</dbReference>
<keyword evidence="3" id="KW-0804">Transcription</keyword>
<reference evidence="7 8" key="1">
    <citation type="submission" date="2023-08" db="EMBL/GenBank/DDBJ databases">
        <title>Implementing the SeqCode for naming new Mesorhizobium species isolated from Vachellia karroo root nodules.</title>
        <authorList>
            <person name="Van Lill M."/>
        </authorList>
    </citation>
    <scope>NUCLEOTIDE SEQUENCE [LARGE SCALE GENOMIC DNA]</scope>
    <source>
        <strain evidence="7 8">VK23A</strain>
    </source>
</reference>
<keyword evidence="8" id="KW-1185">Reference proteome</keyword>
<feature type="region of interest" description="Disordered" evidence="5">
    <location>
        <begin position="236"/>
        <end position="255"/>
    </location>
</feature>
<evidence type="ECO:0000259" key="6">
    <source>
        <dbReference type="PROSITE" id="PS50977"/>
    </source>
</evidence>